<dbReference type="EMBL" id="OFAE01000034">
    <property type="protein sequence ID" value="SOV84225.1"/>
    <property type="molecule type" value="Genomic_DNA"/>
</dbReference>
<dbReference type="VEuPathDB" id="PlasmoDB:PRCDC_0003100"/>
<evidence type="ECO:0000313" key="5">
    <source>
        <dbReference type="Proteomes" id="UP000240500"/>
    </source>
</evidence>
<feature type="signal peptide" evidence="3">
    <location>
        <begin position="1"/>
        <end position="23"/>
    </location>
</feature>
<feature type="chain" id="PRO_5015136300" evidence="3">
    <location>
        <begin position="24"/>
        <end position="334"/>
    </location>
</feature>
<reference evidence="4 5" key="1">
    <citation type="submission" date="2016-09" db="EMBL/GenBank/DDBJ databases">
        <authorList>
            <consortium name="Pathogen Informatics"/>
        </authorList>
    </citation>
    <scope>NUCLEOTIDE SEQUENCE [LARGE SCALE GENOMIC DNA]</scope>
</reference>
<keyword evidence="2" id="KW-0472">Membrane</keyword>
<feature type="region of interest" description="Disordered" evidence="1">
    <location>
        <begin position="79"/>
        <end position="98"/>
    </location>
</feature>
<dbReference type="Proteomes" id="UP000240500">
    <property type="component" value="Unassembled WGS sequence"/>
</dbReference>
<keyword evidence="2" id="KW-0812">Transmembrane</keyword>
<gene>
    <name evidence="4" type="ORF">PRG01_0042700</name>
</gene>
<protein>
    <submittedName>
        <fullName evidence="4">Rifin PIR protein, putative</fullName>
    </submittedName>
</protein>
<dbReference type="Pfam" id="PF02009">
    <property type="entry name" value="RIFIN"/>
    <property type="match status" value="1"/>
</dbReference>
<feature type="transmembrane region" description="Helical" evidence="2">
    <location>
        <begin position="292"/>
        <end position="314"/>
    </location>
</feature>
<evidence type="ECO:0000256" key="1">
    <source>
        <dbReference type="SAM" id="MobiDB-lite"/>
    </source>
</evidence>
<dbReference type="InterPro" id="IPR006373">
    <property type="entry name" value="VSA_Rifin"/>
</dbReference>
<sequence>MKLYCCKILLFAIPLNILVTSYQENTHKKPSITPHYKAIYISRLLSEMDIHSSMYDNDTYIKSVKEKFEDRTSQRLREYDERMKEKRQKRKEERDKNIQKIIEKDKREKSLAEKVEKCCLRCGCGLGGVAASVGLFGGLGTYGWKTSAIAKLVAAAENAGASKGAEAGVKTLINKLTVDLGIHDFYSTPLAEFITKDNYFCETLISDKVKDFYQSSCKTLQACDKYALFYSHRSAGETEGTRRVLESTKIFVREAVEKASKETVNATATEMATLKDGELAEVAVTSYNSYSAIGYSVLAILIIVLVMIIIYFVLRYRRKKKMNKKAQYTKLLNQ</sequence>
<dbReference type="AlphaFoldDB" id="A0A2P9DT92"/>
<proteinExistence type="predicted"/>
<dbReference type="NCBIfam" id="TIGR01477">
    <property type="entry name" value="RIFIN"/>
    <property type="match status" value="1"/>
</dbReference>
<evidence type="ECO:0000256" key="2">
    <source>
        <dbReference type="SAM" id="Phobius"/>
    </source>
</evidence>
<organism evidence="4 5">
    <name type="scientific">Plasmodium reichenowi</name>
    <dbReference type="NCBI Taxonomy" id="5854"/>
    <lineage>
        <taxon>Eukaryota</taxon>
        <taxon>Sar</taxon>
        <taxon>Alveolata</taxon>
        <taxon>Apicomplexa</taxon>
        <taxon>Aconoidasida</taxon>
        <taxon>Haemosporida</taxon>
        <taxon>Plasmodiidae</taxon>
        <taxon>Plasmodium</taxon>
        <taxon>Plasmodium (Laverania)</taxon>
    </lineage>
</organism>
<accession>A0A2P9DT92</accession>
<evidence type="ECO:0000256" key="3">
    <source>
        <dbReference type="SAM" id="SignalP"/>
    </source>
</evidence>
<keyword evidence="2" id="KW-1133">Transmembrane helix</keyword>
<evidence type="ECO:0000313" key="4">
    <source>
        <dbReference type="EMBL" id="SOV84225.1"/>
    </source>
</evidence>
<keyword evidence="3" id="KW-0732">Signal</keyword>
<name>A0A2P9DT92_PLARE</name>
<dbReference type="VEuPathDB" id="PlasmoDB:PRG01_0042700"/>